<dbReference type="PANTHER" id="PTHR44591">
    <property type="entry name" value="STRESS RESPONSE REGULATOR PROTEIN 1"/>
    <property type="match status" value="1"/>
</dbReference>
<accession>A0A1F4TJE7</accession>
<proteinExistence type="predicted"/>
<evidence type="ECO:0000259" key="3">
    <source>
        <dbReference type="PROSITE" id="PS50110"/>
    </source>
</evidence>
<dbReference type="Gene3D" id="3.40.50.2300">
    <property type="match status" value="1"/>
</dbReference>
<name>A0A1F4TJE7_UNCSA</name>
<evidence type="ECO:0000313" key="5">
    <source>
        <dbReference type="Proteomes" id="UP000177309"/>
    </source>
</evidence>
<evidence type="ECO:0000313" key="4">
    <source>
        <dbReference type="EMBL" id="OGC32845.1"/>
    </source>
</evidence>
<comment type="caution">
    <text evidence="4">The sequence shown here is derived from an EMBL/GenBank/DDBJ whole genome shotgun (WGS) entry which is preliminary data.</text>
</comment>
<keyword evidence="1 2" id="KW-0597">Phosphoprotein</keyword>
<protein>
    <recommendedName>
        <fullName evidence="3">Response regulatory domain-containing protein</fullName>
    </recommendedName>
</protein>
<dbReference type="SUPFAM" id="SSF52172">
    <property type="entry name" value="CheY-like"/>
    <property type="match status" value="1"/>
</dbReference>
<organism evidence="4 5">
    <name type="scientific">candidate division WOR-1 bacterium RIFOXYC2_FULL_41_25</name>
    <dbReference type="NCBI Taxonomy" id="1802586"/>
    <lineage>
        <taxon>Bacteria</taxon>
        <taxon>Bacillati</taxon>
        <taxon>Saganbacteria</taxon>
    </lineage>
</organism>
<dbReference type="EMBL" id="MEUI01000044">
    <property type="protein sequence ID" value="OGC32845.1"/>
    <property type="molecule type" value="Genomic_DNA"/>
</dbReference>
<feature type="domain" description="Response regulatory" evidence="3">
    <location>
        <begin position="5"/>
        <end position="118"/>
    </location>
</feature>
<evidence type="ECO:0000256" key="2">
    <source>
        <dbReference type="PROSITE-ProRule" id="PRU00169"/>
    </source>
</evidence>
<dbReference type="SMART" id="SM00448">
    <property type="entry name" value="REC"/>
    <property type="match status" value="1"/>
</dbReference>
<reference evidence="4 5" key="1">
    <citation type="journal article" date="2016" name="Nat. Commun.">
        <title>Thousands of microbial genomes shed light on interconnected biogeochemical processes in an aquifer system.</title>
        <authorList>
            <person name="Anantharaman K."/>
            <person name="Brown C.T."/>
            <person name="Hug L.A."/>
            <person name="Sharon I."/>
            <person name="Castelle C.J."/>
            <person name="Probst A.J."/>
            <person name="Thomas B.C."/>
            <person name="Singh A."/>
            <person name="Wilkins M.J."/>
            <person name="Karaoz U."/>
            <person name="Brodie E.L."/>
            <person name="Williams K.H."/>
            <person name="Hubbard S.S."/>
            <person name="Banfield J.F."/>
        </authorList>
    </citation>
    <scope>NUCLEOTIDE SEQUENCE [LARGE SCALE GENOMIC DNA]</scope>
</reference>
<dbReference type="PROSITE" id="PS50110">
    <property type="entry name" value="RESPONSE_REGULATORY"/>
    <property type="match status" value="1"/>
</dbReference>
<dbReference type="InterPro" id="IPR001789">
    <property type="entry name" value="Sig_transdc_resp-reg_receiver"/>
</dbReference>
<evidence type="ECO:0000256" key="1">
    <source>
        <dbReference type="ARBA" id="ARBA00022553"/>
    </source>
</evidence>
<dbReference type="AlphaFoldDB" id="A0A1F4TJE7"/>
<dbReference type="PANTHER" id="PTHR44591:SF3">
    <property type="entry name" value="RESPONSE REGULATORY DOMAIN-CONTAINING PROTEIN"/>
    <property type="match status" value="1"/>
</dbReference>
<dbReference type="InterPro" id="IPR011006">
    <property type="entry name" value="CheY-like_superfamily"/>
</dbReference>
<dbReference type="GO" id="GO:0000160">
    <property type="term" value="P:phosphorelay signal transduction system"/>
    <property type="evidence" value="ECO:0007669"/>
    <property type="project" value="InterPro"/>
</dbReference>
<dbReference type="CDD" id="cd17535">
    <property type="entry name" value="REC_NarL-like"/>
    <property type="match status" value="1"/>
</dbReference>
<dbReference type="Proteomes" id="UP000177309">
    <property type="component" value="Unassembled WGS sequence"/>
</dbReference>
<feature type="modified residue" description="4-aspartylphosphate" evidence="2">
    <location>
        <position position="53"/>
    </location>
</feature>
<sequence>MSKAKVLVVDDEEVIRTSIKNLLGDKYEVELAVSGLDAFEKIKEGRFDVVLLDIKMPGMSGLEALVDIKMATPTTAVIMVSALDMADTAWKAFQSGAVSYITKPFKRDDLIKAIETILEKKRSMDTTGRKADMITEIYSKGKIDNKLAKRIDIFSGLFQQKNYDLGQISVEELEEIVTGKMD</sequence>
<dbReference type="InterPro" id="IPR058245">
    <property type="entry name" value="NreC/VraR/RcsB-like_REC"/>
</dbReference>
<dbReference type="InterPro" id="IPR050595">
    <property type="entry name" value="Bact_response_regulator"/>
</dbReference>
<dbReference type="Pfam" id="PF00072">
    <property type="entry name" value="Response_reg"/>
    <property type="match status" value="1"/>
</dbReference>
<gene>
    <name evidence="4" type="ORF">A2462_06550</name>
</gene>